<feature type="binding site" evidence="14 15">
    <location>
        <position position="213"/>
    </location>
    <ligand>
        <name>a divalent metal cation</name>
        <dbReference type="ChEBI" id="CHEBI:60240"/>
    </ligand>
</feature>
<dbReference type="Gene3D" id="3.30.310.10">
    <property type="entry name" value="TATA-Binding Protein"/>
    <property type="match status" value="1"/>
</dbReference>
<keyword evidence="19" id="KW-1185">Reference proteome</keyword>
<keyword evidence="8 14" id="KW-0963">Cytoplasm</keyword>
<dbReference type="GO" id="GO:0000287">
    <property type="term" value="F:magnesium ion binding"/>
    <property type="evidence" value="ECO:0007669"/>
    <property type="project" value="UniProtKB-UniRule"/>
</dbReference>
<comment type="cofactor">
    <cofactor evidence="14 15">
        <name>Mn(2+)</name>
        <dbReference type="ChEBI" id="CHEBI:29035"/>
    </cofactor>
    <cofactor evidence="14 15">
        <name>Mg(2+)</name>
        <dbReference type="ChEBI" id="CHEBI:18420"/>
    </cofactor>
    <text evidence="14 15">Manganese or magnesium. Binds 1 divalent metal ion per monomer in the absence of substrate. May bind a second metal ion after substrate binding.</text>
</comment>
<dbReference type="OrthoDB" id="9777935at2"/>
<feature type="binding site" evidence="14 15">
    <location>
        <position position="107"/>
    </location>
    <ligand>
        <name>a divalent metal cation</name>
        <dbReference type="ChEBI" id="CHEBI:60240"/>
    </ligand>
</feature>
<evidence type="ECO:0000256" key="9">
    <source>
        <dbReference type="ARBA" id="ARBA00022722"/>
    </source>
</evidence>
<dbReference type="CDD" id="cd14796">
    <property type="entry name" value="RNAse_HIII_N"/>
    <property type="match status" value="1"/>
</dbReference>
<dbReference type="GO" id="GO:0032299">
    <property type="term" value="C:ribonuclease H2 complex"/>
    <property type="evidence" value="ECO:0007669"/>
    <property type="project" value="TreeGrafter"/>
</dbReference>
<comment type="similarity">
    <text evidence="5 14">Belongs to the RNase HII family. RnhC subfamily.</text>
</comment>
<dbReference type="InterPro" id="IPR004641">
    <property type="entry name" value="RNase_HIII"/>
</dbReference>
<evidence type="ECO:0000259" key="17">
    <source>
        <dbReference type="PROSITE" id="PS51975"/>
    </source>
</evidence>
<dbReference type="GO" id="GO:0005737">
    <property type="term" value="C:cytoplasm"/>
    <property type="evidence" value="ECO:0007669"/>
    <property type="project" value="UniProtKB-SubCell"/>
</dbReference>
<dbReference type="GO" id="GO:0006298">
    <property type="term" value="P:mismatch repair"/>
    <property type="evidence" value="ECO:0007669"/>
    <property type="project" value="TreeGrafter"/>
</dbReference>
<protein>
    <recommendedName>
        <fullName evidence="7 14">Ribonuclease HIII</fullName>
        <shortName evidence="14">RNase HIII</shortName>
        <ecNumber evidence="6 14">3.1.26.4</ecNumber>
    </recommendedName>
</protein>
<keyword evidence="12 14" id="KW-0378">Hydrolase</keyword>
<dbReference type="InterPro" id="IPR012337">
    <property type="entry name" value="RNaseH-like_sf"/>
</dbReference>
<evidence type="ECO:0000256" key="5">
    <source>
        <dbReference type="ARBA" id="ARBA00008378"/>
    </source>
</evidence>
<dbReference type="InterPro" id="IPR001352">
    <property type="entry name" value="RNase_HII/HIII"/>
</dbReference>
<evidence type="ECO:0000256" key="11">
    <source>
        <dbReference type="ARBA" id="ARBA00022759"/>
    </source>
</evidence>
<proteinExistence type="inferred from homology"/>
<dbReference type="EMBL" id="PDOD01000002">
    <property type="protein sequence ID" value="PYZ93702.1"/>
    <property type="molecule type" value="Genomic_DNA"/>
</dbReference>
<dbReference type="GO" id="GO:0004523">
    <property type="term" value="F:RNA-DNA hybrid ribonuclease activity"/>
    <property type="evidence" value="ECO:0007669"/>
    <property type="project" value="UniProtKB-UniRule"/>
</dbReference>
<keyword evidence="11 14" id="KW-0255">Endonuclease</keyword>
<evidence type="ECO:0000256" key="1">
    <source>
        <dbReference type="ARBA" id="ARBA00000077"/>
    </source>
</evidence>
<dbReference type="Gene3D" id="3.30.420.10">
    <property type="entry name" value="Ribonuclease H-like superfamily/Ribonuclease H"/>
    <property type="match status" value="1"/>
</dbReference>
<feature type="binding site" evidence="14 15">
    <location>
        <position position="106"/>
    </location>
    <ligand>
        <name>a divalent metal cation</name>
        <dbReference type="ChEBI" id="CHEBI:60240"/>
    </ligand>
</feature>
<feature type="domain" description="RNase H type-2" evidence="17">
    <location>
        <begin position="100"/>
        <end position="317"/>
    </location>
</feature>
<dbReference type="RefSeq" id="WP_110609734.1">
    <property type="nucleotide sequence ID" value="NZ_PDOD01000002.1"/>
</dbReference>
<keyword evidence="10 14" id="KW-0479">Metal-binding</keyword>
<dbReference type="Proteomes" id="UP000248214">
    <property type="component" value="Unassembled WGS sequence"/>
</dbReference>
<feature type="region of interest" description="Disordered" evidence="16">
    <location>
        <begin position="64"/>
        <end position="97"/>
    </location>
</feature>
<keyword evidence="9 14" id="KW-0540">Nuclease</keyword>
<evidence type="ECO:0000313" key="19">
    <source>
        <dbReference type="Proteomes" id="UP000248214"/>
    </source>
</evidence>
<comment type="catalytic activity">
    <reaction evidence="1 14 15">
        <text>Endonucleolytic cleavage to 5'-phosphomonoester.</text>
        <dbReference type="EC" id="3.1.26.4"/>
    </reaction>
</comment>
<accession>A0A323TE99</accession>
<dbReference type="InterPro" id="IPR024567">
    <property type="entry name" value="RNase_HII/HIII_dom"/>
</dbReference>
<dbReference type="InterPro" id="IPR012295">
    <property type="entry name" value="TBP_dom_sf"/>
</dbReference>
<evidence type="ECO:0000256" key="13">
    <source>
        <dbReference type="ARBA" id="ARBA00022842"/>
    </source>
</evidence>
<dbReference type="Pfam" id="PF01351">
    <property type="entry name" value="RNase_HII"/>
    <property type="match status" value="1"/>
</dbReference>
<reference evidence="18 19" key="1">
    <citation type="submission" date="2017-10" db="EMBL/GenBank/DDBJ databases">
        <title>Bacillus sp. nov., a halophilic bacterium isolated from a Keqin Lake.</title>
        <authorList>
            <person name="Wang H."/>
        </authorList>
    </citation>
    <scope>NUCLEOTIDE SEQUENCE [LARGE SCALE GENOMIC DNA]</scope>
    <source>
        <strain evidence="18 19">KQ-12</strain>
    </source>
</reference>
<sequence>MSYEVLVIPKKQLPELKKYYHSSLKGQPPQGAFFAAKTSACSITAYQSGKVLFQGKGASAEADKWKRTGVSTTKKTASSSSKRSGVDNHSSYPPNNVEQKIMLGSDETGTGDYFGPMTVVCVHLTEEQMKTIDRWGVRDSKTIKDETIRELAPKLVKECTYSLLILNNEKYNSLQEKGMNQGQMKALLHHQAIENVMAKCEEENLFYEGILIDQFVSPAGYYKYLASQKKAWTSEKPLYFATKAEGLHPSVAAASILARYSFLQEMDKLEKNLGVRIPKGAGPKVDEAAKKLLQKKGQETLYKVTKWHFSNTQRVLM</sequence>
<comment type="caution">
    <text evidence="18">The sequence shown here is derived from an EMBL/GenBank/DDBJ whole genome shotgun (WGS) entry which is preliminary data.</text>
</comment>
<dbReference type="Pfam" id="PF11858">
    <property type="entry name" value="DUF3378"/>
    <property type="match status" value="1"/>
</dbReference>
<gene>
    <name evidence="14" type="primary">rnhC</name>
    <name evidence="18" type="ORF">CR194_11145</name>
</gene>
<dbReference type="CDD" id="cd06590">
    <property type="entry name" value="RNase_HII_bacteria_HIII_like"/>
    <property type="match status" value="1"/>
</dbReference>
<organism evidence="18 19">
    <name type="scientific">Salipaludibacillus keqinensis</name>
    <dbReference type="NCBI Taxonomy" id="2045207"/>
    <lineage>
        <taxon>Bacteria</taxon>
        <taxon>Bacillati</taxon>
        <taxon>Bacillota</taxon>
        <taxon>Bacilli</taxon>
        <taxon>Bacillales</taxon>
        <taxon>Bacillaceae</taxon>
    </lineage>
</organism>
<evidence type="ECO:0000256" key="16">
    <source>
        <dbReference type="SAM" id="MobiDB-lite"/>
    </source>
</evidence>
<dbReference type="GO" id="GO:0043137">
    <property type="term" value="P:DNA replication, removal of RNA primer"/>
    <property type="evidence" value="ECO:0007669"/>
    <property type="project" value="TreeGrafter"/>
</dbReference>
<evidence type="ECO:0000256" key="15">
    <source>
        <dbReference type="PROSITE-ProRule" id="PRU01319"/>
    </source>
</evidence>
<dbReference type="InterPro" id="IPR036397">
    <property type="entry name" value="RNaseH_sf"/>
</dbReference>
<dbReference type="InterPro" id="IPR024568">
    <property type="entry name" value="RNase_HIII_N"/>
</dbReference>
<evidence type="ECO:0000256" key="2">
    <source>
        <dbReference type="ARBA" id="ARBA00001946"/>
    </source>
</evidence>
<evidence type="ECO:0000256" key="7">
    <source>
        <dbReference type="ARBA" id="ARBA00021407"/>
    </source>
</evidence>
<evidence type="ECO:0000256" key="4">
    <source>
        <dbReference type="ARBA" id="ARBA00004496"/>
    </source>
</evidence>
<comment type="subcellular location">
    <subcellularLocation>
        <location evidence="4 14">Cytoplasm</location>
    </subcellularLocation>
</comment>
<dbReference type="HAMAP" id="MF_00053">
    <property type="entry name" value="RNase_HIII"/>
    <property type="match status" value="1"/>
</dbReference>
<evidence type="ECO:0000256" key="6">
    <source>
        <dbReference type="ARBA" id="ARBA00012180"/>
    </source>
</evidence>
<comment type="cofactor">
    <cofactor evidence="2">
        <name>Mg(2+)</name>
        <dbReference type="ChEBI" id="CHEBI:18420"/>
    </cofactor>
</comment>
<dbReference type="SUPFAM" id="SSF53098">
    <property type="entry name" value="Ribonuclease H-like"/>
    <property type="match status" value="1"/>
</dbReference>
<dbReference type="PROSITE" id="PS51975">
    <property type="entry name" value="RNASE_H_2"/>
    <property type="match status" value="1"/>
</dbReference>
<comment type="function">
    <text evidence="3 14">Endonuclease that specifically degrades the RNA of RNA-DNA hybrids.</text>
</comment>
<evidence type="ECO:0000256" key="10">
    <source>
        <dbReference type="ARBA" id="ARBA00022723"/>
    </source>
</evidence>
<evidence type="ECO:0000256" key="8">
    <source>
        <dbReference type="ARBA" id="ARBA00022490"/>
    </source>
</evidence>
<feature type="compositionally biased region" description="Low complexity" evidence="16">
    <location>
        <begin position="71"/>
        <end position="83"/>
    </location>
</feature>
<name>A0A323TE99_9BACI</name>
<evidence type="ECO:0000256" key="12">
    <source>
        <dbReference type="ARBA" id="ARBA00022801"/>
    </source>
</evidence>
<evidence type="ECO:0000313" key="18">
    <source>
        <dbReference type="EMBL" id="PYZ93702.1"/>
    </source>
</evidence>
<evidence type="ECO:0000256" key="14">
    <source>
        <dbReference type="HAMAP-Rule" id="MF_00053"/>
    </source>
</evidence>
<evidence type="ECO:0000256" key="3">
    <source>
        <dbReference type="ARBA" id="ARBA00004065"/>
    </source>
</evidence>
<dbReference type="EC" id="3.1.26.4" evidence="6 14"/>
<dbReference type="AlphaFoldDB" id="A0A323TE99"/>
<dbReference type="FunFam" id="3.30.420.10:FF:000047">
    <property type="entry name" value="Ribonuclease HIII"/>
    <property type="match status" value="1"/>
</dbReference>
<dbReference type="NCBIfam" id="TIGR00716">
    <property type="entry name" value="rnhC"/>
    <property type="match status" value="1"/>
</dbReference>
<dbReference type="PANTHER" id="PTHR10954:SF23">
    <property type="entry name" value="RIBONUCLEASE"/>
    <property type="match status" value="1"/>
</dbReference>
<keyword evidence="13 14" id="KW-0460">Magnesium</keyword>
<dbReference type="GO" id="GO:0003723">
    <property type="term" value="F:RNA binding"/>
    <property type="evidence" value="ECO:0007669"/>
    <property type="project" value="UniProtKB-UniRule"/>
</dbReference>
<feature type="compositionally biased region" description="Polar residues" evidence="16">
    <location>
        <begin position="87"/>
        <end position="97"/>
    </location>
</feature>
<dbReference type="PANTHER" id="PTHR10954">
    <property type="entry name" value="RIBONUCLEASE H2 SUBUNIT A"/>
    <property type="match status" value="1"/>
</dbReference>
<dbReference type="PIRSF" id="PIRSF037748">
    <property type="entry name" value="RnhC"/>
    <property type="match status" value="1"/>
</dbReference>